<feature type="domain" description="Acyltransferase 3" evidence="3">
    <location>
        <begin position="12"/>
        <end position="362"/>
    </location>
</feature>
<comment type="caution">
    <text evidence="4">The sequence shown here is derived from an EMBL/GenBank/DDBJ whole genome shotgun (WGS) entry which is preliminary data.</text>
</comment>
<keyword evidence="2" id="KW-0812">Transmembrane</keyword>
<reference evidence="4 5" key="1">
    <citation type="submission" date="2016-04" db="EMBL/GenBank/DDBJ databases">
        <authorList>
            <person name="Chen L."/>
            <person name="Zhuang W."/>
            <person name="Wang G."/>
        </authorList>
    </citation>
    <scope>NUCLEOTIDE SEQUENCE [LARGE SCALE GENOMIC DNA]</scope>
    <source>
        <strain evidence="5">GR20</strain>
    </source>
</reference>
<name>A0ABX3NN42_9BACT</name>
<feature type="transmembrane region" description="Helical" evidence="2">
    <location>
        <begin position="321"/>
        <end position="340"/>
    </location>
</feature>
<evidence type="ECO:0000313" key="4">
    <source>
        <dbReference type="EMBL" id="OQP40239.1"/>
    </source>
</evidence>
<dbReference type="InterPro" id="IPR002656">
    <property type="entry name" value="Acyl_transf_3_dom"/>
</dbReference>
<feature type="transmembrane region" description="Helical" evidence="2">
    <location>
        <begin position="346"/>
        <end position="368"/>
    </location>
</feature>
<keyword evidence="5" id="KW-1185">Reference proteome</keyword>
<dbReference type="InterPro" id="IPR050623">
    <property type="entry name" value="Glucan_succinyl_AcylTrfase"/>
</dbReference>
<evidence type="ECO:0000313" key="5">
    <source>
        <dbReference type="Proteomes" id="UP000192277"/>
    </source>
</evidence>
<evidence type="ECO:0000259" key="3">
    <source>
        <dbReference type="Pfam" id="PF01757"/>
    </source>
</evidence>
<evidence type="ECO:0000256" key="1">
    <source>
        <dbReference type="SAM" id="MobiDB-lite"/>
    </source>
</evidence>
<dbReference type="PANTHER" id="PTHR36927">
    <property type="entry name" value="BLR4337 PROTEIN"/>
    <property type="match status" value="1"/>
</dbReference>
<feature type="transmembrane region" description="Helical" evidence="2">
    <location>
        <begin position="94"/>
        <end position="112"/>
    </location>
</feature>
<feature type="transmembrane region" description="Helical" evidence="2">
    <location>
        <begin position="12"/>
        <end position="36"/>
    </location>
</feature>
<keyword evidence="2" id="KW-1133">Transmembrane helix</keyword>
<dbReference type="GO" id="GO:0016746">
    <property type="term" value="F:acyltransferase activity"/>
    <property type="evidence" value="ECO:0007669"/>
    <property type="project" value="UniProtKB-KW"/>
</dbReference>
<dbReference type="EMBL" id="LWBO01000077">
    <property type="protein sequence ID" value="OQP40239.1"/>
    <property type="molecule type" value="Genomic_DNA"/>
</dbReference>
<keyword evidence="4" id="KW-0012">Acyltransferase</keyword>
<organism evidence="4 5">
    <name type="scientific">Niastella koreensis</name>
    <dbReference type="NCBI Taxonomy" id="354356"/>
    <lineage>
        <taxon>Bacteria</taxon>
        <taxon>Pseudomonadati</taxon>
        <taxon>Bacteroidota</taxon>
        <taxon>Chitinophagia</taxon>
        <taxon>Chitinophagales</taxon>
        <taxon>Chitinophagaceae</taxon>
        <taxon>Niastella</taxon>
    </lineage>
</organism>
<keyword evidence="4" id="KW-0808">Transferase</keyword>
<evidence type="ECO:0000256" key="2">
    <source>
        <dbReference type="SAM" id="Phobius"/>
    </source>
</evidence>
<sequence length="413" mass="49082">MQPVSTASNRQAYLDWLRIASILAVFFLHSSMAYVSEWEWHLKNAQTSNLLMEFNFWLGRFRMPLLFFISGTVTYFMLKSRTTGAFIALRFRRLFIPLVFGMLVIVPPQIYMERLTQGFKGSFFHFYPSIFTTGVYPKGNMSWHHLWFIVYLFLYDILFAPLFKWIMSDSGKQRLSFFTSLANKKWIYLLMLPAIIIFTTLNRIFPETHDLIHDWCHHLYWISFLLTGFICINFPVLMDSLERNRRTSLLLAFLSIVAINYIRWNNLEPDHFFNNWHDWFIYAYRALYPFTAWAWIFTAIGYGKRYLNKKHRIQDYINQAVYPFYILHQTVIVIVVFYVMKSPDSVLSKFLFTFIISFALVTCIYHLFIKPYALTRFLFGMKPKKKEPKPAAETSETPLEKSAEILQPAVQMA</sequence>
<dbReference type="PANTHER" id="PTHR36927:SF3">
    <property type="entry name" value="GLUCANS BIOSYNTHESIS PROTEIN C"/>
    <property type="match status" value="1"/>
</dbReference>
<feature type="region of interest" description="Disordered" evidence="1">
    <location>
        <begin position="387"/>
        <end position="413"/>
    </location>
</feature>
<protein>
    <submittedName>
        <fullName evidence="4">Acyltransferase</fullName>
    </submittedName>
</protein>
<gene>
    <name evidence="4" type="ORF">A4D02_15050</name>
</gene>
<keyword evidence="2" id="KW-0472">Membrane</keyword>
<feature type="transmembrane region" description="Helical" evidence="2">
    <location>
        <begin position="186"/>
        <end position="206"/>
    </location>
</feature>
<feature type="transmembrane region" description="Helical" evidence="2">
    <location>
        <begin position="218"/>
        <end position="237"/>
    </location>
</feature>
<dbReference type="Pfam" id="PF01757">
    <property type="entry name" value="Acyl_transf_3"/>
    <property type="match status" value="1"/>
</dbReference>
<feature type="transmembrane region" description="Helical" evidence="2">
    <location>
        <begin position="56"/>
        <end position="78"/>
    </location>
</feature>
<feature type="transmembrane region" description="Helical" evidence="2">
    <location>
        <begin position="146"/>
        <end position="166"/>
    </location>
</feature>
<feature type="transmembrane region" description="Helical" evidence="2">
    <location>
        <begin position="279"/>
        <end position="300"/>
    </location>
</feature>
<accession>A0ABX3NN42</accession>
<proteinExistence type="predicted"/>
<dbReference type="Proteomes" id="UP000192277">
    <property type="component" value="Unassembled WGS sequence"/>
</dbReference>
<feature type="transmembrane region" description="Helical" evidence="2">
    <location>
        <begin position="249"/>
        <end position="267"/>
    </location>
</feature>
<dbReference type="RefSeq" id="WP_014217873.1">
    <property type="nucleotide sequence ID" value="NZ_LWBO01000077.1"/>
</dbReference>